<evidence type="ECO:0000256" key="6">
    <source>
        <dbReference type="ARBA" id="ARBA00023136"/>
    </source>
</evidence>
<dbReference type="InterPro" id="IPR024791">
    <property type="entry name" value="Cyt_c/ubiquinol_Oxase_su3"/>
</dbReference>
<dbReference type="HOGENOM" id="CLU_044071_3_0_5"/>
<organism evidence="10 11">
    <name type="scientific">Nitrobacter winogradskyi (strain ATCC 25391 / DSM 10237 / CIP 104748 / NCIMB 11846 / Nb-255)</name>
    <dbReference type="NCBI Taxonomy" id="323098"/>
    <lineage>
        <taxon>Bacteria</taxon>
        <taxon>Pseudomonadati</taxon>
        <taxon>Pseudomonadota</taxon>
        <taxon>Alphaproteobacteria</taxon>
        <taxon>Hyphomicrobiales</taxon>
        <taxon>Nitrobacteraceae</taxon>
        <taxon>Nitrobacter</taxon>
    </lineage>
</organism>
<comment type="similarity">
    <text evidence="2 7">Belongs to the cytochrome c oxidase subunit 3 family.</text>
</comment>
<dbReference type="RefSeq" id="WP_011314083.1">
    <property type="nucleotide sequence ID" value="NC_007406.1"/>
</dbReference>
<keyword evidence="4 7" id="KW-0812">Transmembrane</keyword>
<dbReference type="GO" id="GO:0019646">
    <property type="term" value="P:aerobic electron transport chain"/>
    <property type="evidence" value="ECO:0007669"/>
    <property type="project" value="InterPro"/>
</dbReference>
<evidence type="ECO:0000256" key="3">
    <source>
        <dbReference type="ARBA" id="ARBA00022475"/>
    </source>
</evidence>
<evidence type="ECO:0000256" key="5">
    <source>
        <dbReference type="ARBA" id="ARBA00022989"/>
    </source>
</evidence>
<evidence type="ECO:0000256" key="8">
    <source>
        <dbReference type="SAM" id="Phobius"/>
    </source>
</evidence>
<dbReference type="eggNOG" id="COG1845">
    <property type="taxonomic scope" value="Bacteria"/>
</dbReference>
<keyword evidence="6 8" id="KW-0472">Membrane</keyword>
<sequence length="241" mass="26148">MTDALITADHGDEADAETARRAIEEKAYGFRLCLVSDAIIFALLFAIFIAMTRDAADVSTERPLLRLPRIFPETMLLLASSATLGFASIAAAARQRWRAIIWLGLTFVLGLGFVVTEILELYGMAAAHAGPWQSGFLSAFFTLIGAHGAHVSLGLIWIALLGGELAWRGPALDHDGFGSNRSKTMSVIDSSILERDAGGKPLHTHPAPGAVSRLHRLSLFWHFLVIVWISIFALVYLPGLL</sequence>
<dbReference type="InterPro" id="IPR035973">
    <property type="entry name" value="Cyt_c_oxidase_su3-like_sf"/>
</dbReference>
<evidence type="ECO:0000313" key="11">
    <source>
        <dbReference type="Proteomes" id="UP000002531"/>
    </source>
</evidence>
<reference evidence="10 11" key="1">
    <citation type="journal article" date="2006" name="Appl. Environ. Microbiol.">
        <title>Genome sequence of the chemolithoautotrophic nitrite-oxidizing bacterium Nitrobacter winogradskyi Nb-255.</title>
        <authorList>
            <person name="Starkenburg S.R."/>
            <person name="Chain P.S."/>
            <person name="Sayavedra-Soto L.A."/>
            <person name="Hauser L."/>
            <person name="Land M.L."/>
            <person name="Larimer F.W."/>
            <person name="Malfatti S.A."/>
            <person name="Klotz M.G."/>
            <person name="Bottomley P.J."/>
            <person name="Arp D.J."/>
            <person name="Hickey W.J."/>
        </authorList>
    </citation>
    <scope>NUCLEOTIDE SEQUENCE [LARGE SCALE GENOMIC DNA]</scope>
    <source>
        <strain evidence="11">ATCC 25391 / DSM 10237 / CIP 104748 / NCIMB 11846 / Nb-255</strain>
    </source>
</reference>
<evidence type="ECO:0000256" key="4">
    <source>
        <dbReference type="ARBA" id="ARBA00022692"/>
    </source>
</evidence>
<feature type="transmembrane region" description="Helical" evidence="8">
    <location>
        <begin position="100"/>
        <end position="119"/>
    </location>
</feature>
<dbReference type="STRING" id="323098.Nwi_0769"/>
<keyword evidence="10" id="KW-0560">Oxidoreductase</keyword>
<dbReference type="AlphaFoldDB" id="Q3SUK7"/>
<keyword evidence="5 8" id="KW-1133">Transmembrane helix</keyword>
<dbReference type="PANTHER" id="PTHR11403">
    <property type="entry name" value="CYTOCHROME C OXIDASE SUBUNIT III"/>
    <property type="match status" value="1"/>
</dbReference>
<dbReference type="EMBL" id="CP000115">
    <property type="protein sequence ID" value="ABA04034.1"/>
    <property type="molecule type" value="Genomic_DNA"/>
</dbReference>
<dbReference type="InterPro" id="IPR013833">
    <property type="entry name" value="Cyt_c_oxidase_su3_a-hlx"/>
</dbReference>
<feature type="transmembrane region" description="Helical" evidence="8">
    <location>
        <begin position="139"/>
        <end position="160"/>
    </location>
</feature>
<evidence type="ECO:0000256" key="7">
    <source>
        <dbReference type="RuleBase" id="RU003376"/>
    </source>
</evidence>
<feature type="transmembrane region" description="Helical" evidence="8">
    <location>
        <begin position="28"/>
        <end position="50"/>
    </location>
</feature>
<protein>
    <submittedName>
        <fullName evidence="10">Cytochrome bo3 quinol oxidase subunit 3</fullName>
        <ecNumber evidence="10">1.10.3.-</ecNumber>
    </submittedName>
</protein>
<keyword evidence="11" id="KW-1185">Reference proteome</keyword>
<dbReference type="SUPFAM" id="SSF81452">
    <property type="entry name" value="Cytochrome c oxidase subunit III-like"/>
    <property type="match status" value="2"/>
</dbReference>
<comment type="subcellular location">
    <subcellularLocation>
        <location evidence="1 7">Cell membrane</location>
        <topology evidence="1 7">Multi-pass membrane protein</topology>
    </subcellularLocation>
</comment>
<dbReference type="EC" id="1.10.3.-" evidence="10"/>
<dbReference type="Proteomes" id="UP000002531">
    <property type="component" value="Chromosome"/>
</dbReference>
<dbReference type="GO" id="GO:0005886">
    <property type="term" value="C:plasma membrane"/>
    <property type="evidence" value="ECO:0007669"/>
    <property type="project" value="UniProtKB-SubCell"/>
</dbReference>
<evidence type="ECO:0000259" key="9">
    <source>
        <dbReference type="PROSITE" id="PS50253"/>
    </source>
</evidence>
<dbReference type="InterPro" id="IPR000298">
    <property type="entry name" value="Cyt_c_oxidase-like_su3"/>
</dbReference>
<evidence type="ECO:0000256" key="1">
    <source>
        <dbReference type="ARBA" id="ARBA00004651"/>
    </source>
</evidence>
<feature type="transmembrane region" description="Helical" evidence="8">
    <location>
        <begin position="70"/>
        <end position="93"/>
    </location>
</feature>
<dbReference type="GO" id="GO:0016491">
    <property type="term" value="F:oxidoreductase activity"/>
    <property type="evidence" value="ECO:0007669"/>
    <property type="project" value="UniProtKB-KW"/>
</dbReference>
<feature type="domain" description="Heme-copper oxidase subunit III family profile" evidence="9">
    <location>
        <begin position="1"/>
        <end position="240"/>
    </location>
</feature>
<evidence type="ECO:0000313" key="10">
    <source>
        <dbReference type="EMBL" id="ABA04034.1"/>
    </source>
</evidence>
<dbReference type="Pfam" id="PF00510">
    <property type="entry name" value="COX3"/>
    <property type="match status" value="1"/>
</dbReference>
<proteinExistence type="inferred from homology"/>
<feature type="transmembrane region" description="Helical" evidence="8">
    <location>
        <begin position="219"/>
        <end position="237"/>
    </location>
</feature>
<dbReference type="PANTHER" id="PTHR11403:SF2">
    <property type="entry name" value="CYTOCHROME BO(3) UBIQUINOL OXIDASE SUBUNIT 3"/>
    <property type="match status" value="1"/>
</dbReference>
<evidence type="ECO:0000256" key="2">
    <source>
        <dbReference type="ARBA" id="ARBA00010581"/>
    </source>
</evidence>
<gene>
    <name evidence="10" type="ordered locus">Nwi_0769</name>
</gene>
<name>Q3SUK7_NITWN</name>
<dbReference type="PROSITE" id="PS50253">
    <property type="entry name" value="COX3"/>
    <property type="match status" value="1"/>
</dbReference>
<dbReference type="OrthoDB" id="9810850at2"/>
<dbReference type="GO" id="GO:0004129">
    <property type="term" value="F:cytochrome-c oxidase activity"/>
    <property type="evidence" value="ECO:0007669"/>
    <property type="project" value="InterPro"/>
</dbReference>
<dbReference type="Gene3D" id="1.20.120.80">
    <property type="entry name" value="Cytochrome c oxidase, subunit III, four-helix bundle"/>
    <property type="match status" value="1"/>
</dbReference>
<dbReference type="KEGG" id="nwi:Nwi_0769"/>
<accession>Q3SUK7</accession>
<keyword evidence="3" id="KW-1003">Cell membrane</keyword>